<evidence type="ECO:0000256" key="8">
    <source>
        <dbReference type="ARBA" id="ARBA00022989"/>
    </source>
</evidence>
<keyword evidence="6 13" id="KW-0732">Signal</keyword>
<dbReference type="GO" id="GO:0005886">
    <property type="term" value="C:plasma membrane"/>
    <property type="evidence" value="ECO:0007669"/>
    <property type="project" value="UniProtKB-SubCell"/>
</dbReference>
<dbReference type="SMART" id="SM00368">
    <property type="entry name" value="LRR_RI"/>
    <property type="match status" value="2"/>
</dbReference>
<keyword evidence="3" id="KW-1003">Cell membrane</keyword>
<dbReference type="PROSITE" id="PS51450">
    <property type="entry name" value="LRR"/>
    <property type="match status" value="1"/>
</dbReference>
<dbReference type="PANTHER" id="PTHR48063">
    <property type="entry name" value="LRR RECEPTOR-LIKE KINASE"/>
    <property type="match status" value="1"/>
</dbReference>
<dbReference type="SMART" id="SM00369">
    <property type="entry name" value="LRR_TYP"/>
    <property type="match status" value="7"/>
</dbReference>
<gene>
    <name evidence="15" type="ORF">VITISV_011297</name>
</gene>
<evidence type="ECO:0000256" key="1">
    <source>
        <dbReference type="ARBA" id="ARBA00004251"/>
    </source>
</evidence>
<reference evidence="15" key="1">
    <citation type="journal article" date="2007" name="PLoS ONE">
        <title>The first genome sequence of an elite grapevine cultivar (Pinot noir Vitis vinifera L.): coping with a highly heterozygous genome.</title>
        <authorList>
            <person name="Velasco R."/>
            <person name="Zharkikh A."/>
            <person name="Troggio M."/>
            <person name="Cartwright D.A."/>
            <person name="Cestaro A."/>
            <person name="Pruss D."/>
            <person name="Pindo M."/>
            <person name="FitzGerald L.M."/>
            <person name="Vezzulli S."/>
            <person name="Reid J."/>
            <person name="Malacarne G."/>
            <person name="Iliev D."/>
            <person name="Coppola G."/>
            <person name="Wardell B."/>
            <person name="Micheletti D."/>
            <person name="Macalma T."/>
            <person name="Facci M."/>
            <person name="Mitchell J.T."/>
            <person name="Perazzolli M."/>
            <person name="Eldredge G."/>
            <person name="Gatto P."/>
            <person name="Oyzerski R."/>
            <person name="Moretto M."/>
            <person name="Gutin N."/>
            <person name="Stefanini M."/>
            <person name="Chen Y."/>
            <person name="Segala C."/>
            <person name="Davenport C."/>
            <person name="Dematte L."/>
            <person name="Mraz A."/>
            <person name="Battilana J."/>
            <person name="Stormo K."/>
            <person name="Costa F."/>
            <person name="Tao Q."/>
            <person name="Si-Ammour A."/>
            <person name="Harkins T."/>
            <person name="Lackey A."/>
            <person name="Perbost C."/>
            <person name="Taillon B."/>
            <person name="Stella A."/>
            <person name="Solovyev V."/>
            <person name="Fawcett J.A."/>
            <person name="Sterck L."/>
            <person name="Vandepoele K."/>
            <person name="Grando S.M."/>
            <person name="Toppo S."/>
            <person name="Moser C."/>
            <person name="Lanchbury J."/>
            <person name="Bogden R."/>
            <person name="Skolnick M."/>
            <person name="Sgaramella V."/>
            <person name="Bhatnagar S.K."/>
            <person name="Fontana P."/>
            <person name="Gutin A."/>
            <person name="Van de Peer Y."/>
            <person name="Salamini F."/>
            <person name="Viola R."/>
        </authorList>
    </citation>
    <scope>NUCLEOTIDE SEQUENCE</scope>
</reference>
<dbReference type="Pfam" id="PF23598">
    <property type="entry name" value="LRR_14"/>
    <property type="match status" value="1"/>
</dbReference>
<dbReference type="FunFam" id="3.80.10.10:FF:001678">
    <property type="entry name" value="Calmodulin-binding receptor kinase CaMRLK"/>
    <property type="match status" value="1"/>
</dbReference>
<comment type="similarity">
    <text evidence="2">Belongs to the RLP family.</text>
</comment>
<feature type="transmembrane region" description="Helical" evidence="12">
    <location>
        <begin position="898"/>
        <end position="920"/>
    </location>
</feature>
<keyword evidence="5 12" id="KW-0812">Transmembrane</keyword>
<dbReference type="InterPro" id="IPR046956">
    <property type="entry name" value="RLP23-like"/>
</dbReference>
<protein>
    <recommendedName>
        <fullName evidence="14">Disease resistance R13L4/SHOC-2-like LRR domain-containing protein</fullName>
    </recommendedName>
</protein>
<evidence type="ECO:0000259" key="14">
    <source>
        <dbReference type="Pfam" id="PF23598"/>
    </source>
</evidence>
<keyword evidence="8 12" id="KW-1133">Transmembrane helix</keyword>
<proteinExistence type="inferred from homology"/>
<dbReference type="ExpressionAtlas" id="A5AHM6">
    <property type="expression patterns" value="baseline"/>
</dbReference>
<dbReference type="InterPro" id="IPR055414">
    <property type="entry name" value="LRR_R13L4/SHOC2-like"/>
</dbReference>
<dbReference type="Pfam" id="PF00560">
    <property type="entry name" value="LRR_1"/>
    <property type="match status" value="8"/>
</dbReference>
<dbReference type="EMBL" id="AM426982">
    <property type="protein sequence ID" value="CAN80087.1"/>
    <property type="molecule type" value="Genomic_DNA"/>
</dbReference>
<keyword evidence="9 12" id="KW-0472">Membrane</keyword>
<dbReference type="InterPro" id="IPR032675">
    <property type="entry name" value="LRR_dom_sf"/>
</dbReference>
<dbReference type="Gene3D" id="3.80.10.10">
    <property type="entry name" value="Ribonuclease Inhibitor"/>
    <property type="match status" value="4"/>
</dbReference>
<dbReference type="FunFam" id="3.80.10.10:FF:000111">
    <property type="entry name" value="LRR receptor-like serine/threonine-protein kinase ERECTA"/>
    <property type="match status" value="1"/>
</dbReference>
<keyword evidence="11" id="KW-0325">Glycoprotein</keyword>
<keyword evidence="4" id="KW-0433">Leucine-rich repeat</keyword>
<evidence type="ECO:0000256" key="4">
    <source>
        <dbReference type="ARBA" id="ARBA00022614"/>
    </source>
</evidence>
<evidence type="ECO:0000256" key="13">
    <source>
        <dbReference type="SAM" id="SignalP"/>
    </source>
</evidence>
<dbReference type="InterPro" id="IPR001611">
    <property type="entry name" value="Leu-rich_rpt"/>
</dbReference>
<feature type="chain" id="PRO_5002679251" description="Disease resistance R13L4/SHOC-2-like LRR domain-containing protein" evidence="13">
    <location>
        <begin position="23"/>
        <end position="962"/>
    </location>
</feature>
<evidence type="ECO:0000256" key="5">
    <source>
        <dbReference type="ARBA" id="ARBA00022692"/>
    </source>
</evidence>
<dbReference type="FunFam" id="3.80.10.10:FF:000095">
    <property type="entry name" value="LRR receptor-like serine/threonine-protein kinase GSO1"/>
    <property type="match status" value="1"/>
</dbReference>
<accession>A5AHM6</accession>
<evidence type="ECO:0000256" key="10">
    <source>
        <dbReference type="ARBA" id="ARBA00023170"/>
    </source>
</evidence>
<dbReference type="SUPFAM" id="SSF52058">
    <property type="entry name" value="L domain-like"/>
    <property type="match status" value="3"/>
</dbReference>
<evidence type="ECO:0000256" key="7">
    <source>
        <dbReference type="ARBA" id="ARBA00022737"/>
    </source>
</evidence>
<feature type="domain" description="Disease resistance R13L4/SHOC-2-like LRR" evidence="14">
    <location>
        <begin position="263"/>
        <end position="474"/>
    </location>
</feature>
<keyword evidence="10" id="KW-0675">Receptor</keyword>
<evidence type="ECO:0000256" key="3">
    <source>
        <dbReference type="ARBA" id="ARBA00022475"/>
    </source>
</evidence>
<dbReference type="Pfam" id="PF13855">
    <property type="entry name" value="LRR_8"/>
    <property type="match status" value="1"/>
</dbReference>
<dbReference type="AlphaFoldDB" id="A5AHM6"/>
<feature type="signal peptide" evidence="13">
    <location>
        <begin position="1"/>
        <end position="22"/>
    </location>
</feature>
<evidence type="ECO:0000256" key="9">
    <source>
        <dbReference type="ARBA" id="ARBA00023136"/>
    </source>
</evidence>
<organism evidence="15">
    <name type="scientific">Vitis vinifera</name>
    <name type="common">Grape</name>
    <dbReference type="NCBI Taxonomy" id="29760"/>
    <lineage>
        <taxon>Eukaryota</taxon>
        <taxon>Viridiplantae</taxon>
        <taxon>Streptophyta</taxon>
        <taxon>Embryophyta</taxon>
        <taxon>Tracheophyta</taxon>
        <taxon>Spermatophyta</taxon>
        <taxon>Magnoliopsida</taxon>
        <taxon>eudicotyledons</taxon>
        <taxon>Gunneridae</taxon>
        <taxon>Pentapetalae</taxon>
        <taxon>rosids</taxon>
        <taxon>Vitales</taxon>
        <taxon>Vitaceae</taxon>
        <taxon>Viteae</taxon>
        <taxon>Vitis</taxon>
    </lineage>
</organism>
<dbReference type="PANTHER" id="PTHR48063:SF29">
    <property type="entry name" value="LRR RECEPTOR-LIKE KINASE FAMILY PROTEIN"/>
    <property type="match status" value="1"/>
</dbReference>
<evidence type="ECO:0000256" key="2">
    <source>
        <dbReference type="ARBA" id="ARBA00009592"/>
    </source>
</evidence>
<name>A5AHM6_VITVI</name>
<dbReference type="InterPro" id="IPR003591">
    <property type="entry name" value="Leu-rich_rpt_typical-subtyp"/>
</dbReference>
<evidence type="ECO:0000313" key="15">
    <source>
        <dbReference type="EMBL" id="CAN80087.1"/>
    </source>
</evidence>
<comment type="subcellular location">
    <subcellularLocation>
        <location evidence="1">Cell membrane</location>
        <topology evidence="1">Single-pass type I membrane protein</topology>
    </subcellularLocation>
</comment>
<evidence type="ECO:0000256" key="12">
    <source>
        <dbReference type="SAM" id="Phobius"/>
    </source>
</evidence>
<evidence type="ECO:0000256" key="6">
    <source>
        <dbReference type="ARBA" id="ARBA00022729"/>
    </source>
</evidence>
<sequence length="962" mass="107146">MASRKTFLLFLILLLLPLILECFLLEALVINSSDGDINTRAVCTEMEQKALLKFKGGLEDPSDEAAFHLSSLVGQISHSLLDLKYLNYLDLSSNDFQGNPIPNFFGSFERLSYLNLSQAAFSGMIPPHLGNLSNLRQLDISASPFDESSWVSDLNWLSGLSSLKYLNMGLVNLNKAQTNWLEAVNMLPSLLELHLPGYELNNFPQSLSFVNFTSLSVLNLDDNNFEASIPGWLFNASTLVELRLGSAQIKGPIPYDAWGNLCSLEVLDLSGNDISDAGIEFVDSLSTCSNSSLKELFLGQNQFNGHFPDSFGYLKNLRLIDVFDNRLSGQIPNSLGHLKNIRSINLYLVLSDNAISGSIPPSIGKLLFLEELDLSHNGMNGTIPESIGQLKELLALTLDWNSWKGTVSEIHFMGLMKLEYFSSYLSPATNNSLVFDITSDWIPPFSLRLIRIGNCILSQTFPAWLGTQKELSHIILRNVGISDTIPEWIWKLSPQLGWLDLSRNQLRGKPPSPLSFSTSHGWSMADLSFNRLEGPLPLWYNLTYLLLRNNLFSGPIPSDIGGELSSLRVLAVSGNLLNGSIPSSLTKLKYSRVIDLSNNDLSGKIPSHWNDIKLLGSVDLSKNRLFGEIPSSICSIQVIYLLKLGDNNLSGELSPSLQNCTNLYSLDLGNNKFSGEIPKWIGERMSSLKQLRLRGNMLTGNIPRQLCWLSDLCILDLALNNLSGSIPPCLCHLSALNSATLLDTFPDDLYYGYYWEEMNLVVKGKEMEFQRILSIVKLIDLSSNNLWGEIPHGITNLSTLGTLNLSRNQLNGTIPENIGAMQWLETLDLSRNRLSGPIPPSMASITLLSHLNLSHNLLSGPIPTTNQFQTFNDPSMYEDQKDEEDEKEGDEDGWEMSWFFTSMGLAFPVGFWAVCGTLALKKPWRHAYFRFVGEGKDRMYVFIAVSVTHFKRKMNRNGGAHG</sequence>
<keyword evidence="7" id="KW-0677">Repeat</keyword>
<evidence type="ECO:0000256" key="11">
    <source>
        <dbReference type="ARBA" id="ARBA00023180"/>
    </source>
</evidence>